<keyword evidence="2" id="KW-1185">Reference proteome</keyword>
<dbReference type="AlphaFoldDB" id="A0A8D0L1I6"/>
<reference evidence="1" key="2">
    <citation type="submission" date="2025-09" db="UniProtKB">
        <authorList>
            <consortium name="Ensembl"/>
        </authorList>
    </citation>
    <scope>IDENTIFICATION</scope>
</reference>
<protein>
    <submittedName>
        <fullName evidence="1">Uncharacterized protein</fullName>
    </submittedName>
</protein>
<sequence length="74" mass="7956">TLLSIRQDLLAVSCSSPNCPPNLKVGLLPPAGSELKLQWVNVEGASVLPDIEWKILTVQPSLAEEAPSHGKRSR</sequence>
<evidence type="ECO:0000313" key="2">
    <source>
        <dbReference type="Proteomes" id="UP000694392"/>
    </source>
</evidence>
<organism evidence="1 2">
    <name type="scientific">Sphenodon punctatus</name>
    <name type="common">Tuatara</name>
    <name type="synonym">Hatteria punctata</name>
    <dbReference type="NCBI Taxonomy" id="8508"/>
    <lineage>
        <taxon>Eukaryota</taxon>
        <taxon>Metazoa</taxon>
        <taxon>Chordata</taxon>
        <taxon>Craniata</taxon>
        <taxon>Vertebrata</taxon>
        <taxon>Euteleostomi</taxon>
        <taxon>Lepidosauria</taxon>
        <taxon>Sphenodontia</taxon>
        <taxon>Sphenodontidae</taxon>
        <taxon>Sphenodon</taxon>
    </lineage>
</organism>
<evidence type="ECO:0000313" key="1">
    <source>
        <dbReference type="Ensembl" id="ENSSPUP00000001802.1"/>
    </source>
</evidence>
<dbReference type="Proteomes" id="UP000694392">
    <property type="component" value="Unplaced"/>
</dbReference>
<dbReference type="Ensembl" id="ENSSPUT00000001899.1">
    <property type="protein sequence ID" value="ENSSPUP00000001802.1"/>
    <property type="gene ID" value="ENSSPUG00000001393.1"/>
</dbReference>
<proteinExistence type="predicted"/>
<reference evidence="1" key="1">
    <citation type="submission" date="2025-08" db="UniProtKB">
        <authorList>
            <consortium name="Ensembl"/>
        </authorList>
    </citation>
    <scope>IDENTIFICATION</scope>
</reference>
<name>A0A8D0L1I6_SPHPU</name>
<accession>A0A8D0L1I6</accession>